<dbReference type="Proteomes" id="UP001501470">
    <property type="component" value="Unassembled WGS sequence"/>
</dbReference>
<gene>
    <name evidence="2" type="ORF">GCM10009827_014020</name>
</gene>
<dbReference type="RefSeq" id="WP_344500792.1">
    <property type="nucleotide sequence ID" value="NZ_BAAAQD010000002.1"/>
</dbReference>
<reference evidence="2 3" key="1">
    <citation type="journal article" date="2019" name="Int. J. Syst. Evol. Microbiol.">
        <title>The Global Catalogue of Microorganisms (GCM) 10K type strain sequencing project: providing services to taxonomists for standard genome sequencing and annotation.</title>
        <authorList>
            <consortium name="The Broad Institute Genomics Platform"/>
            <consortium name="The Broad Institute Genome Sequencing Center for Infectious Disease"/>
            <person name="Wu L."/>
            <person name="Ma J."/>
        </authorList>
    </citation>
    <scope>NUCLEOTIDE SEQUENCE [LARGE SCALE GENOMIC DNA]</scope>
    <source>
        <strain evidence="2 3">JCM 15933</strain>
    </source>
</reference>
<keyword evidence="3" id="KW-1185">Reference proteome</keyword>
<evidence type="ECO:0000256" key="1">
    <source>
        <dbReference type="SAM" id="MobiDB-lite"/>
    </source>
</evidence>
<proteinExistence type="predicted"/>
<dbReference type="CDD" id="cd15482">
    <property type="entry name" value="Sialidase_non-viral"/>
    <property type="match status" value="1"/>
</dbReference>
<comment type="caution">
    <text evidence="2">The sequence shown here is derived from an EMBL/GenBank/DDBJ whole genome shotgun (WGS) entry which is preliminary data.</text>
</comment>
<organism evidence="2 3">
    <name type="scientific">Dactylosporangium maewongense</name>
    <dbReference type="NCBI Taxonomy" id="634393"/>
    <lineage>
        <taxon>Bacteria</taxon>
        <taxon>Bacillati</taxon>
        <taxon>Actinomycetota</taxon>
        <taxon>Actinomycetes</taxon>
        <taxon>Micromonosporales</taxon>
        <taxon>Micromonosporaceae</taxon>
        <taxon>Dactylosporangium</taxon>
    </lineage>
</organism>
<dbReference type="EMBL" id="BAAAQD010000002">
    <property type="protein sequence ID" value="GAA1502535.1"/>
    <property type="molecule type" value="Genomic_DNA"/>
</dbReference>
<sequence length="401" mass="42801">MAVVKQAAVAKQVAVVKQVASGKRRALAAALAVTLFMTLTAGSCGPGEEQADDPAPDVSYQEEAPAPAGSEDPHNRQSVVQVPKGTSPRAVEFADADTGYALFSTCVNGQACQVGLVITLDGGQSWVPRKVPFDDATEVEMRLGRGNVLLLRTAPGGWYVSKDTGHTFKQYPLNPPPPELNLTEPRFSVGCLDGTVDCAARQPMELTDDGKRVALPSHPSGNQRFTSLVAQADGKLWLTAQSVETSGSVPPMITVSVWSSADGGRTWHAEGTARLPQQSGVEPHVVVAPDGSDVWLAANQFAARRTEGGTWVEASAMREVAEVYSAEVLPGGLLLVASGQGVWTVDSERRTRDQGGRLVFRLRRLSETTILGYPAQQSGEVWLCEVRDKNCEWSRVAVAAR</sequence>
<evidence type="ECO:0000313" key="3">
    <source>
        <dbReference type="Proteomes" id="UP001501470"/>
    </source>
</evidence>
<evidence type="ECO:0000313" key="2">
    <source>
        <dbReference type="EMBL" id="GAA1502535.1"/>
    </source>
</evidence>
<dbReference type="Gene3D" id="2.120.10.10">
    <property type="match status" value="1"/>
</dbReference>
<dbReference type="InterPro" id="IPR036278">
    <property type="entry name" value="Sialidase_sf"/>
</dbReference>
<protein>
    <recommendedName>
        <fullName evidence="4">Exo-alpha-sialidase</fullName>
    </recommendedName>
</protein>
<feature type="region of interest" description="Disordered" evidence="1">
    <location>
        <begin position="45"/>
        <end position="86"/>
    </location>
</feature>
<name>A0ABN1ZRA4_9ACTN</name>
<accession>A0ABN1ZRA4</accession>
<evidence type="ECO:0008006" key="4">
    <source>
        <dbReference type="Google" id="ProtNLM"/>
    </source>
</evidence>
<dbReference type="SUPFAM" id="SSF50939">
    <property type="entry name" value="Sialidases"/>
    <property type="match status" value="1"/>
</dbReference>